<dbReference type="InterPro" id="IPR017972">
    <property type="entry name" value="Cyt_P450_CS"/>
</dbReference>
<gene>
    <name evidence="10" type="ORF">GFSPODELE1_LOCUS7563</name>
</gene>
<dbReference type="EMBL" id="OZ037948">
    <property type="protein sequence ID" value="CAL1709910.1"/>
    <property type="molecule type" value="Genomic_DNA"/>
</dbReference>
<evidence type="ECO:0000256" key="7">
    <source>
        <dbReference type="ARBA" id="ARBA00023004"/>
    </source>
</evidence>
<comment type="similarity">
    <text evidence="3 9">Belongs to the cytochrome P450 family.</text>
</comment>
<protein>
    <recommendedName>
        <fullName evidence="12">Cytochrome P450</fullName>
    </recommendedName>
</protein>
<organism evidence="10 11">
    <name type="scientific">Somion occarium</name>
    <dbReference type="NCBI Taxonomy" id="3059160"/>
    <lineage>
        <taxon>Eukaryota</taxon>
        <taxon>Fungi</taxon>
        <taxon>Dikarya</taxon>
        <taxon>Basidiomycota</taxon>
        <taxon>Agaricomycotina</taxon>
        <taxon>Agaricomycetes</taxon>
        <taxon>Polyporales</taxon>
        <taxon>Cerrenaceae</taxon>
        <taxon>Somion</taxon>
    </lineage>
</organism>
<accession>A0ABP1DPZ9</accession>
<comment type="cofactor">
    <cofactor evidence="1">
        <name>heme</name>
        <dbReference type="ChEBI" id="CHEBI:30413"/>
    </cofactor>
</comment>
<evidence type="ECO:0008006" key="12">
    <source>
        <dbReference type="Google" id="ProtNLM"/>
    </source>
</evidence>
<keyword evidence="7 9" id="KW-0408">Iron</keyword>
<evidence type="ECO:0000256" key="9">
    <source>
        <dbReference type="RuleBase" id="RU000461"/>
    </source>
</evidence>
<dbReference type="PRINTS" id="PR00385">
    <property type="entry name" value="P450"/>
</dbReference>
<dbReference type="Proteomes" id="UP001497453">
    <property type="component" value="Chromosome 5"/>
</dbReference>
<reference evidence="11" key="1">
    <citation type="submission" date="2024-04" db="EMBL/GenBank/DDBJ databases">
        <authorList>
            <person name="Shaw F."/>
            <person name="Minotto A."/>
        </authorList>
    </citation>
    <scope>NUCLEOTIDE SEQUENCE [LARGE SCALE GENOMIC DNA]</scope>
</reference>
<evidence type="ECO:0000313" key="10">
    <source>
        <dbReference type="EMBL" id="CAL1709910.1"/>
    </source>
</evidence>
<dbReference type="Pfam" id="PF00067">
    <property type="entry name" value="p450"/>
    <property type="match status" value="1"/>
</dbReference>
<dbReference type="PANTHER" id="PTHR24305">
    <property type="entry name" value="CYTOCHROME P450"/>
    <property type="match status" value="1"/>
</dbReference>
<comment type="pathway">
    <text evidence="2">Secondary metabolite biosynthesis.</text>
</comment>
<name>A0ABP1DPZ9_9APHY</name>
<dbReference type="InterPro" id="IPR050121">
    <property type="entry name" value="Cytochrome_P450_monoxygenase"/>
</dbReference>
<evidence type="ECO:0000256" key="4">
    <source>
        <dbReference type="ARBA" id="ARBA00022617"/>
    </source>
</evidence>
<dbReference type="Gene3D" id="1.10.630.10">
    <property type="entry name" value="Cytochrome P450"/>
    <property type="match status" value="1"/>
</dbReference>
<evidence type="ECO:0000256" key="2">
    <source>
        <dbReference type="ARBA" id="ARBA00005179"/>
    </source>
</evidence>
<evidence type="ECO:0000256" key="3">
    <source>
        <dbReference type="ARBA" id="ARBA00010617"/>
    </source>
</evidence>
<keyword evidence="11" id="KW-1185">Reference proteome</keyword>
<keyword evidence="8 9" id="KW-0503">Monooxygenase</keyword>
<dbReference type="PANTHER" id="PTHR24305:SF166">
    <property type="entry name" value="CYTOCHROME P450 12A4, MITOCHONDRIAL-RELATED"/>
    <property type="match status" value="1"/>
</dbReference>
<dbReference type="SUPFAM" id="SSF48264">
    <property type="entry name" value="Cytochrome P450"/>
    <property type="match status" value="1"/>
</dbReference>
<dbReference type="InterPro" id="IPR001128">
    <property type="entry name" value="Cyt_P450"/>
</dbReference>
<keyword evidence="6 9" id="KW-0560">Oxidoreductase</keyword>
<keyword evidence="4 9" id="KW-0349">Heme</keyword>
<dbReference type="PROSITE" id="PS00086">
    <property type="entry name" value="CYTOCHROME_P450"/>
    <property type="match status" value="1"/>
</dbReference>
<evidence type="ECO:0000256" key="8">
    <source>
        <dbReference type="ARBA" id="ARBA00023033"/>
    </source>
</evidence>
<evidence type="ECO:0000256" key="1">
    <source>
        <dbReference type="ARBA" id="ARBA00001971"/>
    </source>
</evidence>
<evidence type="ECO:0000256" key="5">
    <source>
        <dbReference type="ARBA" id="ARBA00022723"/>
    </source>
</evidence>
<evidence type="ECO:0000313" key="11">
    <source>
        <dbReference type="Proteomes" id="UP001497453"/>
    </source>
</evidence>
<evidence type="ECO:0000256" key="6">
    <source>
        <dbReference type="ARBA" id="ARBA00023002"/>
    </source>
</evidence>
<proteinExistence type="inferred from homology"/>
<keyword evidence="5 9" id="KW-0479">Metal-binding</keyword>
<dbReference type="InterPro" id="IPR036396">
    <property type="entry name" value="Cyt_P450_sf"/>
</dbReference>
<sequence>MPTILDKVGGVINEIEGGTYPLWIWAPVAVLGLIVLRWLTRPEPYKGVPEPPCPSKLWGHFQSAHVTPAGRHWGRYFDVYGPSIKVNAPLGAGKMLVTADPATIHHVLTTNCYSYTKSTFTRPFVKRLIGEGLVWSEGDMHKLQRKQLVPAFSQEAVNLMGPIIRDVVERCSDKVGQLMDQGNGIVDIHDIVSKTTLDVFGRVALNLDFDCIEDGSPEIRRKWRAQSNTIIKPDGFKHIAVLRAFPWIANLPVPVIQAQGDVKAVVEPLAGDIIETARRNANASSIKGNDLLSMLLRTGEMTGNRLRDNISTFIVAGFDSTSASATWCLYALARNQRVQNKLREELLAFGREPTEKDLASMAAFPYFDAVIKETLRMYPVTDAERVALEDDVVPLKFPITKPDGSKITELHIRKGDSMVIPFICSNRLNLVWGDGDNFRPERWLDEKTMPPKDQLTQGWSNLVTFSEGPRLCIGVRLGTITYSCALTHSDKRVFFCSPFGDESMLPLQLNCTMFANQSLCRSFFSRSFATTRSVLHRTSLRSTATSSLLSSLS</sequence>